<evidence type="ECO:0000313" key="3">
    <source>
        <dbReference type="Proteomes" id="UP000095210"/>
    </source>
</evidence>
<accession>A0AAC9HN14</accession>
<keyword evidence="2" id="KW-0489">Methyltransferase</keyword>
<dbReference type="SUPFAM" id="SSF53335">
    <property type="entry name" value="S-adenosyl-L-methionine-dependent methyltransferases"/>
    <property type="match status" value="1"/>
</dbReference>
<dbReference type="InterPro" id="IPR029063">
    <property type="entry name" value="SAM-dependent_MTases_sf"/>
</dbReference>
<name>A0AAC9HN14_9PSEU</name>
<dbReference type="Gene3D" id="3.40.50.150">
    <property type="entry name" value="Vaccinia Virus protein VP39"/>
    <property type="match status" value="1"/>
</dbReference>
<protein>
    <submittedName>
        <fullName evidence="2">Methyltransferase family protein</fullName>
        <ecNumber evidence="2">2.1.1.-</ecNumber>
    </submittedName>
</protein>
<keyword evidence="2" id="KW-0808">Transferase</keyword>
<proteinExistence type="predicted"/>
<dbReference type="EC" id="2.1.1.-" evidence="2"/>
<dbReference type="KEGG" id="ahm:TL08_06650"/>
<dbReference type="EMBL" id="CP014859">
    <property type="protein sequence ID" value="AOS62154.1"/>
    <property type="molecule type" value="Genomic_DNA"/>
</dbReference>
<dbReference type="GO" id="GO:0032259">
    <property type="term" value="P:methylation"/>
    <property type="evidence" value="ECO:0007669"/>
    <property type="project" value="UniProtKB-KW"/>
</dbReference>
<organism evidence="2 3">
    <name type="scientific">Actinoalloteichus hymeniacidonis</name>
    <dbReference type="NCBI Taxonomy" id="340345"/>
    <lineage>
        <taxon>Bacteria</taxon>
        <taxon>Bacillati</taxon>
        <taxon>Actinomycetota</taxon>
        <taxon>Actinomycetes</taxon>
        <taxon>Pseudonocardiales</taxon>
        <taxon>Pseudonocardiaceae</taxon>
        <taxon>Actinoalloteichus</taxon>
    </lineage>
</organism>
<dbReference type="CDD" id="cd02440">
    <property type="entry name" value="AdoMet_MTases"/>
    <property type="match status" value="1"/>
</dbReference>
<dbReference type="InterPro" id="IPR013216">
    <property type="entry name" value="Methyltransf_11"/>
</dbReference>
<dbReference type="RefSeq" id="WP_069847404.1">
    <property type="nucleotide sequence ID" value="NZ_CP014859.1"/>
</dbReference>
<dbReference type="GO" id="GO:0008757">
    <property type="term" value="F:S-adenosylmethionine-dependent methyltransferase activity"/>
    <property type="evidence" value="ECO:0007669"/>
    <property type="project" value="InterPro"/>
</dbReference>
<sequence>MSADHTVAALPLTGERTLPGIAEENYWFRRHEAAYRAFLPLCHGARVVDAGAGEGYGAAMLALTARQVLAVDLDAQAVHHVARCYPEVAAVRAELTTLPIAAGSVDVVANLQVIEHLWDQPAFLAECHRVLRPGGSLLLTTPNRLTFSPTGTKNPFHTRELDPDELAELLTDAGFHVHRLAGLRHSTALQEREARRGGSLIEEQIRLATEGLPWPADLLREVAAIDVEDFVLSDEELATSLDLIAVGRRP</sequence>
<evidence type="ECO:0000313" key="2">
    <source>
        <dbReference type="EMBL" id="AOS62154.1"/>
    </source>
</evidence>
<dbReference type="PANTHER" id="PTHR43861">
    <property type="entry name" value="TRANS-ACONITATE 2-METHYLTRANSFERASE-RELATED"/>
    <property type="match status" value="1"/>
</dbReference>
<dbReference type="Proteomes" id="UP000095210">
    <property type="component" value="Chromosome"/>
</dbReference>
<dbReference type="AlphaFoldDB" id="A0AAC9HN14"/>
<keyword evidence="3" id="KW-1185">Reference proteome</keyword>
<reference evidence="3" key="1">
    <citation type="submission" date="2016-03" db="EMBL/GenBank/DDBJ databases">
        <title>Complete genome sequence of the type strain Actinoalloteichus hymeniacidonis DSM 45092.</title>
        <authorList>
            <person name="Schaffert L."/>
            <person name="Albersmeier A."/>
            <person name="Winkler A."/>
            <person name="Kalinowski J."/>
            <person name="Zotchev S."/>
            <person name="Ruckert C."/>
        </authorList>
    </citation>
    <scope>NUCLEOTIDE SEQUENCE [LARGE SCALE GENOMIC DNA]</scope>
    <source>
        <strain evidence="3">HPA177(T) (DSM 45092(T))</strain>
    </source>
</reference>
<feature type="domain" description="Methyltransferase type 11" evidence="1">
    <location>
        <begin position="48"/>
        <end position="138"/>
    </location>
</feature>
<dbReference type="Pfam" id="PF08241">
    <property type="entry name" value="Methyltransf_11"/>
    <property type="match status" value="1"/>
</dbReference>
<evidence type="ECO:0000259" key="1">
    <source>
        <dbReference type="Pfam" id="PF08241"/>
    </source>
</evidence>
<gene>
    <name evidence="2" type="ORF">TL08_06650</name>
</gene>